<reference evidence="2" key="1">
    <citation type="journal article" date="2024" name="Proc. Natl. Acad. Sci. U.S.A.">
        <title>Extraordinary preservation of gene collinearity over three hundred million years revealed in homosporous lycophytes.</title>
        <authorList>
            <person name="Li C."/>
            <person name="Wickell D."/>
            <person name="Kuo L.Y."/>
            <person name="Chen X."/>
            <person name="Nie B."/>
            <person name="Liao X."/>
            <person name="Peng D."/>
            <person name="Ji J."/>
            <person name="Jenkins J."/>
            <person name="Williams M."/>
            <person name="Shu S."/>
            <person name="Plott C."/>
            <person name="Barry K."/>
            <person name="Rajasekar S."/>
            <person name="Grimwood J."/>
            <person name="Han X."/>
            <person name="Sun S."/>
            <person name="Hou Z."/>
            <person name="He W."/>
            <person name="Dai G."/>
            <person name="Sun C."/>
            <person name="Schmutz J."/>
            <person name="Leebens-Mack J.H."/>
            <person name="Li F.W."/>
            <person name="Wang L."/>
        </authorList>
    </citation>
    <scope>NUCLEOTIDE SEQUENCE [LARGE SCALE GENOMIC DNA]</scope>
    <source>
        <strain evidence="2">cv. PW_Plant_1</strain>
    </source>
</reference>
<sequence length="530" mass="60542">MRRVQKHSRESFMGGRRGQATGRQWKQVSSRMKGFVGRISVSGFVLALCIFSLWSRLFGHMVNKQSQIDVDLLWTSSPSFGWRASSYPRSPDWLLPSGKRNGYMLVRCNGGLNQQRVAICNAVLVARIMNAALVLPELDSSSFWNDINGFSGIYDVEHFIQSLKYDVKVVKALPSFYVSGNKTKRLKPFQLQPPRDASPSWYKTVALEKLKEHGAVYLAPFSHRLAEELENHEYQRLRCRVNFHALRFKEDVIDLGSKIVQRLRSEGNFLAMHLRFEMDMLAFSGCLDIFTPAEQELLKEYRQQNFAVRRLVHNGRRLIGKCPLTPEEVGLILHSMGFSNSSQIYLASGDLFGGERFLQKLLALFPRLENRSTILKAEELATINAEGRASLGPAVDYTVSLLADIFMPNYDGPSDFANNLLGHRLYYGFRTTIRPDRKALAPILMEHEKGNIKDFEQNVRTVMRNTWFGGPRPRIPPEPFFVNPWPECFCKPQSENPADECPSSSIMDLFHNQQVSNQHEEIETSRERAA</sequence>
<protein>
    <submittedName>
        <fullName evidence="1">Uncharacterized protein</fullName>
    </submittedName>
</protein>
<gene>
    <name evidence="1" type="ORF">O6H91_09G087600</name>
</gene>
<keyword evidence="2" id="KW-1185">Reference proteome</keyword>
<organism evidence="1 2">
    <name type="scientific">Diphasiastrum complanatum</name>
    <name type="common">Issler's clubmoss</name>
    <name type="synonym">Lycopodium complanatum</name>
    <dbReference type="NCBI Taxonomy" id="34168"/>
    <lineage>
        <taxon>Eukaryota</taxon>
        <taxon>Viridiplantae</taxon>
        <taxon>Streptophyta</taxon>
        <taxon>Embryophyta</taxon>
        <taxon>Tracheophyta</taxon>
        <taxon>Lycopodiopsida</taxon>
        <taxon>Lycopodiales</taxon>
        <taxon>Lycopodiaceae</taxon>
        <taxon>Lycopodioideae</taxon>
        <taxon>Diphasiastrum</taxon>
    </lineage>
</organism>
<accession>A0ACC2CRJ1</accession>
<dbReference type="EMBL" id="CM055100">
    <property type="protein sequence ID" value="KAJ7544646.1"/>
    <property type="molecule type" value="Genomic_DNA"/>
</dbReference>
<evidence type="ECO:0000313" key="1">
    <source>
        <dbReference type="EMBL" id="KAJ7544646.1"/>
    </source>
</evidence>
<dbReference type="Proteomes" id="UP001162992">
    <property type="component" value="Chromosome 9"/>
</dbReference>
<proteinExistence type="predicted"/>
<comment type="caution">
    <text evidence="1">The sequence shown here is derived from an EMBL/GenBank/DDBJ whole genome shotgun (WGS) entry which is preliminary data.</text>
</comment>
<name>A0ACC2CRJ1_DIPCM</name>
<evidence type="ECO:0000313" key="2">
    <source>
        <dbReference type="Proteomes" id="UP001162992"/>
    </source>
</evidence>